<keyword evidence="7" id="KW-0378">Hydrolase</keyword>
<evidence type="ECO:0000256" key="5">
    <source>
        <dbReference type="ARBA" id="ARBA00022723"/>
    </source>
</evidence>
<protein>
    <submittedName>
        <fullName evidence="12">Endonuclease/exonuclease/phosphatase</fullName>
    </submittedName>
</protein>
<dbReference type="GO" id="GO:0003697">
    <property type="term" value="F:single-stranded DNA binding"/>
    <property type="evidence" value="ECO:0007669"/>
    <property type="project" value="TreeGrafter"/>
</dbReference>
<evidence type="ECO:0000256" key="4">
    <source>
        <dbReference type="ARBA" id="ARBA00022722"/>
    </source>
</evidence>
<dbReference type="GO" id="GO:0006302">
    <property type="term" value="P:double-strand break repair"/>
    <property type="evidence" value="ECO:0007669"/>
    <property type="project" value="TreeGrafter"/>
</dbReference>
<evidence type="ECO:0000256" key="1">
    <source>
        <dbReference type="ARBA" id="ARBA00001936"/>
    </source>
</evidence>
<dbReference type="GO" id="GO:0005737">
    <property type="term" value="C:cytoplasm"/>
    <property type="evidence" value="ECO:0007669"/>
    <property type="project" value="TreeGrafter"/>
</dbReference>
<keyword evidence="4" id="KW-0540">Nuclease</keyword>
<evidence type="ECO:0000256" key="3">
    <source>
        <dbReference type="ARBA" id="ARBA00004322"/>
    </source>
</evidence>
<evidence type="ECO:0000256" key="10">
    <source>
        <dbReference type="ARBA" id="ARBA00023242"/>
    </source>
</evidence>
<dbReference type="CDD" id="cd09080">
    <property type="entry name" value="TDP2"/>
    <property type="match status" value="1"/>
</dbReference>
<evidence type="ECO:0000313" key="12">
    <source>
        <dbReference type="EMBL" id="KAH7130235.1"/>
    </source>
</evidence>
<evidence type="ECO:0000256" key="6">
    <source>
        <dbReference type="ARBA" id="ARBA00022763"/>
    </source>
</evidence>
<dbReference type="GO" id="GO:0046872">
    <property type="term" value="F:metal ion binding"/>
    <property type="evidence" value="ECO:0007669"/>
    <property type="project" value="UniProtKB-KW"/>
</dbReference>
<dbReference type="InterPro" id="IPR051547">
    <property type="entry name" value="TDP2-like"/>
</dbReference>
<dbReference type="InterPro" id="IPR036691">
    <property type="entry name" value="Endo/exonu/phosph_ase_sf"/>
</dbReference>
<dbReference type="GO" id="GO:0070260">
    <property type="term" value="F:5'-tyrosyl-DNA phosphodiesterase activity"/>
    <property type="evidence" value="ECO:0007669"/>
    <property type="project" value="TreeGrafter"/>
</dbReference>
<reference evidence="12" key="1">
    <citation type="journal article" date="2021" name="Nat. Commun.">
        <title>Genetic determinants of endophytism in the Arabidopsis root mycobiome.</title>
        <authorList>
            <person name="Mesny F."/>
            <person name="Miyauchi S."/>
            <person name="Thiergart T."/>
            <person name="Pickel B."/>
            <person name="Atanasova L."/>
            <person name="Karlsson M."/>
            <person name="Huettel B."/>
            <person name="Barry K.W."/>
            <person name="Haridas S."/>
            <person name="Chen C."/>
            <person name="Bauer D."/>
            <person name="Andreopoulos W."/>
            <person name="Pangilinan J."/>
            <person name="LaButti K."/>
            <person name="Riley R."/>
            <person name="Lipzen A."/>
            <person name="Clum A."/>
            <person name="Drula E."/>
            <person name="Henrissat B."/>
            <person name="Kohler A."/>
            <person name="Grigoriev I.V."/>
            <person name="Martin F.M."/>
            <person name="Hacquard S."/>
        </authorList>
    </citation>
    <scope>NUCLEOTIDE SEQUENCE</scope>
    <source>
        <strain evidence="12">MPI-CAGE-CH-0243</strain>
    </source>
</reference>
<keyword evidence="12" id="KW-0255">Endonuclease</keyword>
<accession>A0A9P9IT70</accession>
<dbReference type="Proteomes" id="UP000700596">
    <property type="component" value="Unassembled WGS sequence"/>
</dbReference>
<dbReference type="GO" id="GO:0004519">
    <property type="term" value="F:endonuclease activity"/>
    <property type="evidence" value="ECO:0007669"/>
    <property type="project" value="UniProtKB-KW"/>
</dbReference>
<evidence type="ECO:0000256" key="7">
    <source>
        <dbReference type="ARBA" id="ARBA00022801"/>
    </source>
</evidence>
<comment type="subcellular location">
    <subcellularLocation>
        <location evidence="3">Nucleus</location>
        <location evidence="3">PML body</location>
    </subcellularLocation>
</comment>
<evidence type="ECO:0000256" key="8">
    <source>
        <dbReference type="ARBA" id="ARBA00022842"/>
    </source>
</evidence>
<evidence type="ECO:0000259" key="11">
    <source>
        <dbReference type="Pfam" id="PF03372"/>
    </source>
</evidence>
<dbReference type="PANTHER" id="PTHR15822:SF4">
    <property type="entry name" value="TYROSYL-DNA PHOSPHODIESTERASE 2"/>
    <property type="match status" value="1"/>
</dbReference>
<proteinExistence type="predicted"/>
<comment type="cofactor">
    <cofactor evidence="2">
        <name>Mg(2+)</name>
        <dbReference type="ChEBI" id="CHEBI:18420"/>
    </cofactor>
</comment>
<feature type="domain" description="Endonuclease/exonuclease/phosphatase" evidence="11">
    <location>
        <begin position="105"/>
        <end position="365"/>
    </location>
</feature>
<dbReference type="SUPFAM" id="SSF56219">
    <property type="entry name" value="DNase I-like"/>
    <property type="match status" value="1"/>
</dbReference>
<dbReference type="PANTHER" id="PTHR15822">
    <property type="entry name" value="TRAF AND TNF RECEPTOR-ASSOCIATED PROTEIN"/>
    <property type="match status" value="1"/>
</dbReference>
<keyword evidence="8" id="KW-0460">Magnesium</keyword>
<keyword evidence="13" id="KW-1185">Reference proteome</keyword>
<dbReference type="EMBL" id="JAGMWT010000004">
    <property type="protein sequence ID" value="KAH7130235.1"/>
    <property type="molecule type" value="Genomic_DNA"/>
</dbReference>
<sequence length="384" mass="43276">MLTRFITSSLTSSSRFHSFHFSPSIRSQLHQAFPLSLNMSASISSLTGALQPPPITNQESNIYKRHPQPYHSFNGSIWVPYTSTTPTPVSPSTFPSISPTSIRLLSWNIDFMAPFGSIRMSAALTYLSNLVSSSPSSTPLVILLQEMTPRDLALIRDTEWIQKWFFVTDINAESWHGSSYGTTTLVDRRLRIAEVFRVRWYSQMDRDGLFVDLLVTRDGTGEQGREVLRLCNTHLESLVANPPIRPGQMEIAGKYLHGEKVAAALLAGDLNAIQPFDRDLHTDNGLRDAYLDLGGKEDSDDGYTWGYQSRPGTRERFGCSRMDKILYRGHLKAQAFERIGVGERVAEEERAMIRLANREDWVTDHYGVRGDFELDGAVFVEYDG</sequence>
<dbReference type="Gene3D" id="3.60.10.10">
    <property type="entry name" value="Endonuclease/exonuclease/phosphatase"/>
    <property type="match status" value="1"/>
</dbReference>
<organism evidence="12 13">
    <name type="scientific">Dendryphion nanum</name>
    <dbReference type="NCBI Taxonomy" id="256645"/>
    <lineage>
        <taxon>Eukaryota</taxon>
        <taxon>Fungi</taxon>
        <taxon>Dikarya</taxon>
        <taxon>Ascomycota</taxon>
        <taxon>Pezizomycotina</taxon>
        <taxon>Dothideomycetes</taxon>
        <taxon>Pleosporomycetidae</taxon>
        <taxon>Pleosporales</taxon>
        <taxon>Torulaceae</taxon>
        <taxon>Dendryphion</taxon>
    </lineage>
</organism>
<dbReference type="InterPro" id="IPR005135">
    <property type="entry name" value="Endo/exonuclease/phosphatase"/>
</dbReference>
<keyword evidence="6" id="KW-0227">DNA damage</keyword>
<name>A0A9P9IT70_9PLEO</name>
<comment type="cofactor">
    <cofactor evidence="1">
        <name>Mn(2+)</name>
        <dbReference type="ChEBI" id="CHEBI:29035"/>
    </cofactor>
</comment>
<keyword evidence="5" id="KW-0479">Metal-binding</keyword>
<evidence type="ECO:0000313" key="13">
    <source>
        <dbReference type="Proteomes" id="UP000700596"/>
    </source>
</evidence>
<keyword evidence="9" id="KW-0234">DNA repair</keyword>
<evidence type="ECO:0000256" key="2">
    <source>
        <dbReference type="ARBA" id="ARBA00001946"/>
    </source>
</evidence>
<comment type="caution">
    <text evidence="12">The sequence shown here is derived from an EMBL/GenBank/DDBJ whole genome shotgun (WGS) entry which is preliminary data.</text>
</comment>
<dbReference type="OrthoDB" id="9975959at2759"/>
<dbReference type="Pfam" id="PF03372">
    <property type="entry name" value="Exo_endo_phos"/>
    <property type="match status" value="1"/>
</dbReference>
<keyword evidence="10" id="KW-0539">Nucleus</keyword>
<evidence type="ECO:0000256" key="9">
    <source>
        <dbReference type="ARBA" id="ARBA00023204"/>
    </source>
</evidence>
<gene>
    <name evidence="12" type="ORF">B0J11DRAFT_522704</name>
</gene>
<dbReference type="AlphaFoldDB" id="A0A9P9IT70"/>